<reference evidence="5 6" key="1">
    <citation type="submission" date="2023-12" db="EMBL/GenBank/DDBJ databases">
        <title>Blastococcus brunescens sp. nov., an actonobacterium isolated from sandstone collected in sahara desert.</title>
        <authorList>
            <person name="Gtari M."/>
            <person name="Ghodhbane F."/>
        </authorList>
    </citation>
    <scope>NUCLEOTIDE SEQUENCE [LARGE SCALE GENOMIC DNA]</scope>
    <source>
        <strain evidence="5 6">BMG 8361</strain>
    </source>
</reference>
<dbReference type="SUPFAM" id="SSF53448">
    <property type="entry name" value="Nucleotide-diphospho-sugar transferases"/>
    <property type="match status" value="1"/>
</dbReference>
<name>A0ABZ1AWI8_9ACTN</name>
<protein>
    <submittedName>
        <fullName evidence="5">Glycosyltransferase</fullName>
        <ecNumber evidence="5">2.4.-.-</ecNumber>
    </submittedName>
</protein>
<dbReference type="PANTHER" id="PTHR43179">
    <property type="entry name" value="RHAMNOSYLTRANSFERASE WBBL"/>
    <property type="match status" value="1"/>
</dbReference>
<dbReference type="GO" id="GO:0016757">
    <property type="term" value="F:glycosyltransferase activity"/>
    <property type="evidence" value="ECO:0007669"/>
    <property type="project" value="UniProtKB-KW"/>
</dbReference>
<keyword evidence="4 5" id="KW-0808">Transferase</keyword>
<evidence type="ECO:0000313" key="5">
    <source>
        <dbReference type="EMBL" id="WRL62938.1"/>
    </source>
</evidence>
<comment type="similarity">
    <text evidence="2">Belongs to the glycosyltransferase 2 family.</text>
</comment>
<evidence type="ECO:0000313" key="6">
    <source>
        <dbReference type="Proteomes" id="UP001324287"/>
    </source>
</evidence>
<comment type="pathway">
    <text evidence="1">Cell wall biogenesis; cell wall polysaccharide biosynthesis.</text>
</comment>
<keyword evidence="6" id="KW-1185">Reference proteome</keyword>
<evidence type="ECO:0000256" key="3">
    <source>
        <dbReference type="ARBA" id="ARBA00022676"/>
    </source>
</evidence>
<proteinExistence type="inferred from homology"/>
<dbReference type="EC" id="2.4.-.-" evidence="5"/>
<sequence>MALRRRALDEVGLFDSSLFMYYEDTELSWRLRRAGWRIEHAPTAGTRHQHAASSGTGTEFFQVHNIRNRLVVSLAQAPWPVVLRALLRTLWHLVAGPRRGRTARALLQALRMVPSALATRRRTDRSARIPRRDVARWMVAD</sequence>
<dbReference type="PANTHER" id="PTHR43179:SF12">
    <property type="entry name" value="GALACTOFURANOSYLTRANSFERASE GLFT2"/>
    <property type="match status" value="1"/>
</dbReference>
<dbReference type="Proteomes" id="UP001324287">
    <property type="component" value="Chromosome"/>
</dbReference>
<dbReference type="InterPro" id="IPR029044">
    <property type="entry name" value="Nucleotide-diphossugar_trans"/>
</dbReference>
<gene>
    <name evidence="5" type="ORF">U6N30_24215</name>
</gene>
<dbReference type="RefSeq" id="WP_324274287.1">
    <property type="nucleotide sequence ID" value="NZ_CP141261.1"/>
</dbReference>
<evidence type="ECO:0000256" key="2">
    <source>
        <dbReference type="ARBA" id="ARBA00006739"/>
    </source>
</evidence>
<dbReference type="Gene3D" id="3.90.550.10">
    <property type="entry name" value="Spore Coat Polysaccharide Biosynthesis Protein SpsA, Chain A"/>
    <property type="match status" value="1"/>
</dbReference>
<dbReference type="Pfam" id="PF13641">
    <property type="entry name" value="Glyco_tranf_2_3"/>
    <property type="match status" value="1"/>
</dbReference>
<evidence type="ECO:0000256" key="1">
    <source>
        <dbReference type="ARBA" id="ARBA00004776"/>
    </source>
</evidence>
<evidence type="ECO:0000256" key="4">
    <source>
        <dbReference type="ARBA" id="ARBA00022679"/>
    </source>
</evidence>
<accession>A0ABZ1AWI8</accession>
<dbReference type="EMBL" id="CP141261">
    <property type="protein sequence ID" value="WRL62938.1"/>
    <property type="molecule type" value="Genomic_DNA"/>
</dbReference>
<organism evidence="5 6">
    <name type="scientific">Blastococcus brunescens</name>
    <dbReference type="NCBI Taxonomy" id="1564165"/>
    <lineage>
        <taxon>Bacteria</taxon>
        <taxon>Bacillati</taxon>
        <taxon>Actinomycetota</taxon>
        <taxon>Actinomycetes</taxon>
        <taxon>Geodermatophilales</taxon>
        <taxon>Geodermatophilaceae</taxon>
        <taxon>Blastococcus</taxon>
    </lineage>
</organism>
<keyword evidence="3 5" id="KW-0328">Glycosyltransferase</keyword>